<evidence type="ECO:0000256" key="11">
    <source>
        <dbReference type="ARBA" id="ARBA00077446"/>
    </source>
</evidence>
<dbReference type="GO" id="GO:0006950">
    <property type="term" value="P:response to stress"/>
    <property type="evidence" value="ECO:0007669"/>
    <property type="project" value="UniProtKB-ARBA"/>
</dbReference>
<evidence type="ECO:0000256" key="12">
    <source>
        <dbReference type="ARBA" id="ARBA00080806"/>
    </source>
</evidence>
<feature type="compositionally biased region" description="Polar residues" evidence="14">
    <location>
        <begin position="587"/>
        <end position="602"/>
    </location>
</feature>
<dbReference type="InterPro" id="IPR008271">
    <property type="entry name" value="Ser/Thr_kinase_AS"/>
</dbReference>
<dbReference type="EC" id="2.7.11.25" evidence="2"/>
<organism evidence="16 17">
    <name type="scientific">Trichomalopsis sarcophagae</name>
    <dbReference type="NCBI Taxonomy" id="543379"/>
    <lineage>
        <taxon>Eukaryota</taxon>
        <taxon>Metazoa</taxon>
        <taxon>Ecdysozoa</taxon>
        <taxon>Arthropoda</taxon>
        <taxon>Hexapoda</taxon>
        <taxon>Insecta</taxon>
        <taxon>Pterygota</taxon>
        <taxon>Neoptera</taxon>
        <taxon>Endopterygota</taxon>
        <taxon>Hymenoptera</taxon>
        <taxon>Apocrita</taxon>
        <taxon>Proctotrupomorpha</taxon>
        <taxon>Chalcidoidea</taxon>
        <taxon>Pteromalidae</taxon>
        <taxon>Pteromalinae</taxon>
        <taxon>Trichomalopsis</taxon>
    </lineage>
</organism>
<feature type="region of interest" description="Disordered" evidence="14">
    <location>
        <begin position="643"/>
        <end position="692"/>
    </location>
</feature>
<feature type="compositionally biased region" description="Low complexity" evidence="14">
    <location>
        <begin position="887"/>
        <end position="896"/>
    </location>
</feature>
<evidence type="ECO:0000313" key="17">
    <source>
        <dbReference type="Proteomes" id="UP000215335"/>
    </source>
</evidence>
<feature type="region of interest" description="Disordered" evidence="14">
    <location>
        <begin position="880"/>
        <end position="904"/>
    </location>
</feature>
<name>A0A232FB58_9HYME</name>
<feature type="compositionally biased region" description="Polar residues" evidence="14">
    <location>
        <begin position="520"/>
        <end position="534"/>
    </location>
</feature>
<evidence type="ECO:0000256" key="6">
    <source>
        <dbReference type="ARBA" id="ARBA00022777"/>
    </source>
</evidence>
<keyword evidence="3" id="KW-0723">Serine/threonine-protein kinase</keyword>
<evidence type="ECO:0000256" key="7">
    <source>
        <dbReference type="ARBA" id="ARBA00022840"/>
    </source>
</evidence>
<evidence type="ECO:0000256" key="4">
    <source>
        <dbReference type="ARBA" id="ARBA00022679"/>
    </source>
</evidence>
<dbReference type="GO" id="GO:0005737">
    <property type="term" value="C:cytoplasm"/>
    <property type="evidence" value="ECO:0007669"/>
    <property type="project" value="TreeGrafter"/>
</dbReference>
<dbReference type="Gene3D" id="3.30.200.20">
    <property type="entry name" value="Phosphorylase Kinase, domain 1"/>
    <property type="match status" value="1"/>
</dbReference>
<feature type="region of interest" description="Disordered" evidence="14">
    <location>
        <begin position="820"/>
        <end position="843"/>
    </location>
</feature>
<dbReference type="PANTHER" id="PTHR44329:SF304">
    <property type="entry name" value="MITOGEN-ACTIVATED PROTEIN KINASE KINASE KINASE 13-LIKE ISOFORM X1"/>
    <property type="match status" value="1"/>
</dbReference>
<evidence type="ECO:0000256" key="2">
    <source>
        <dbReference type="ARBA" id="ARBA00012406"/>
    </source>
</evidence>
<comment type="similarity">
    <text evidence="1">Belongs to the protein kinase superfamily. STE Ser/Thr protein kinase family. MAP kinase kinase kinase subfamily.</text>
</comment>
<feature type="compositionally biased region" description="Low complexity" evidence="14">
    <location>
        <begin position="824"/>
        <end position="839"/>
    </location>
</feature>
<evidence type="ECO:0000256" key="10">
    <source>
        <dbReference type="ARBA" id="ARBA00074193"/>
    </source>
</evidence>
<evidence type="ECO:0000313" key="16">
    <source>
        <dbReference type="EMBL" id="OXU27567.1"/>
    </source>
</evidence>
<dbReference type="PANTHER" id="PTHR44329">
    <property type="entry name" value="SERINE/THREONINE-PROTEIN KINASE TNNI3K-RELATED"/>
    <property type="match status" value="1"/>
</dbReference>
<dbReference type="InterPro" id="IPR001245">
    <property type="entry name" value="Ser-Thr/Tyr_kinase_cat_dom"/>
</dbReference>
<evidence type="ECO:0000256" key="5">
    <source>
        <dbReference type="ARBA" id="ARBA00022741"/>
    </source>
</evidence>
<dbReference type="EMBL" id="NNAY01000580">
    <property type="protein sequence ID" value="OXU27567.1"/>
    <property type="molecule type" value="Genomic_DNA"/>
</dbReference>
<feature type="compositionally biased region" description="Polar residues" evidence="14">
    <location>
        <begin position="666"/>
        <end position="685"/>
    </location>
</feature>
<feature type="compositionally biased region" description="Low complexity" evidence="14">
    <location>
        <begin position="612"/>
        <end position="625"/>
    </location>
</feature>
<evidence type="ECO:0000256" key="3">
    <source>
        <dbReference type="ARBA" id="ARBA00022527"/>
    </source>
</evidence>
<dbReference type="PRINTS" id="PR00109">
    <property type="entry name" value="TYRKINASE"/>
</dbReference>
<dbReference type="SUPFAM" id="SSF56112">
    <property type="entry name" value="Protein kinase-like (PK-like)"/>
    <property type="match status" value="1"/>
</dbReference>
<feature type="domain" description="Protein kinase" evidence="15">
    <location>
        <begin position="133"/>
        <end position="374"/>
    </location>
</feature>
<dbReference type="OrthoDB" id="339325at2759"/>
<keyword evidence="7" id="KW-0067">ATP-binding</keyword>
<dbReference type="SMART" id="SM00220">
    <property type="entry name" value="S_TKc"/>
    <property type="match status" value="1"/>
</dbReference>
<dbReference type="GO" id="GO:0005524">
    <property type="term" value="F:ATP binding"/>
    <property type="evidence" value="ECO:0007669"/>
    <property type="project" value="UniProtKB-KW"/>
</dbReference>
<keyword evidence="5" id="KW-0547">Nucleotide-binding</keyword>
<feature type="region of interest" description="Disordered" evidence="14">
    <location>
        <begin position="466"/>
        <end position="626"/>
    </location>
</feature>
<feature type="compositionally biased region" description="Basic residues" evidence="14">
    <location>
        <begin position="549"/>
        <end position="558"/>
    </location>
</feature>
<dbReference type="InterPro" id="IPR011009">
    <property type="entry name" value="Kinase-like_dom_sf"/>
</dbReference>
<reference evidence="16 17" key="1">
    <citation type="journal article" date="2017" name="Curr. Biol.">
        <title>The Evolution of Venom by Co-option of Single-Copy Genes.</title>
        <authorList>
            <person name="Martinson E.O."/>
            <person name="Mrinalini"/>
            <person name="Kelkar Y.D."/>
            <person name="Chang C.H."/>
            <person name="Werren J.H."/>
        </authorList>
    </citation>
    <scope>NUCLEOTIDE SEQUENCE [LARGE SCALE GENOMIC DNA]</scope>
    <source>
        <strain evidence="16 17">Alberta</strain>
        <tissue evidence="16">Whole body</tissue>
    </source>
</reference>
<evidence type="ECO:0000256" key="14">
    <source>
        <dbReference type="SAM" id="MobiDB-lite"/>
    </source>
</evidence>
<dbReference type="Proteomes" id="UP000215335">
    <property type="component" value="Unassembled WGS sequence"/>
</dbReference>
<proteinExistence type="inferred from homology"/>
<sequence length="937" mass="105609">MRTPAETETLDRPESYCVNIGGNAVVAQKEQPNVMCIQDELGQLSTIGGDPVISVPHKVQMPNCSNINSESNTDSSESTTKATIAPDTVYSQRPFAWIAGCMQPVVNFINKVTFSEKIKGSQTDDWEIPFEYISELHWLGSGAQGAVFSGKLKKEIVAVKKVREPRETDIRHLRKLNHPNIVQFKGVCTQAPCYCIIMEFCPAGPLYDLLRAGEIIPPPRLSSWSKQIAAGMRYLHDHKIIHRDLKSPNVLIGREDIVKISDFGTSREWNEKSTRMTFAGTVAWMAPEIIRNEPCSEKVDIWSFGVVLWELLSGEIPYKDVDSSAIMYGVGNNTLRLPIPKTCPEGYKILVELCWAAKPRNRPSFKHIEMHLAIAAGELERTTQDDYFRAQQTWKEEIREHMKQIQSDNSSSPRFEADLIRRREDELRHAQDIREHYERKLERTNNLYMELSAVLLQLEQRERDVMKREQQSSVHKPSKKRIVHPLLKCQERLNRRRNPTIQFSSSSPTSPPSPGANSPQSPVKATMYTQLNDSNKPETVVVPSGSSFKQKKYRHRRVGSGCGISSSPRSSPQRERKAAELSVSRLVDNQTQTEVPGSSDNDSPIKEELPVPHEQQPMPQQQRRPSIQERYIFETSSNRLYPKSALECPNNGNNPESQQYHHRVGSSCSSPEPMSDNRLNGNSETTLRDCSDDDHLETLGRKVNEILNANRLMSPMDNGNCCNVSHGRIKDDLPKTQLSEKSTETDLRPSTDVIDAMCNEDGDAESWSDEEGEDPNYTYNYSLRRRSLARRPIGPGCRHRRSKTSLCTAVNIKRVLASDEENTSEYSHPPSSQSSTLESNPDVQRAFRRVGSCESTPIGHPKYIPRKRTVSACNIVAMRKGTDDTSDGSSSSASQSETDEVSETTIASQLANATINCESRVCCDNIDERNLIENMVY</sequence>
<keyword evidence="13" id="KW-0175">Coiled coil</keyword>
<dbReference type="AlphaFoldDB" id="A0A232FB58"/>
<comment type="catalytic activity">
    <reaction evidence="8">
        <text>L-threonyl-[protein] + ATP = O-phospho-L-threonyl-[protein] + ADP + H(+)</text>
        <dbReference type="Rhea" id="RHEA:46608"/>
        <dbReference type="Rhea" id="RHEA-COMP:11060"/>
        <dbReference type="Rhea" id="RHEA-COMP:11605"/>
        <dbReference type="ChEBI" id="CHEBI:15378"/>
        <dbReference type="ChEBI" id="CHEBI:30013"/>
        <dbReference type="ChEBI" id="CHEBI:30616"/>
        <dbReference type="ChEBI" id="CHEBI:61977"/>
        <dbReference type="ChEBI" id="CHEBI:456216"/>
        <dbReference type="EC" id="2.7.11.25"/>
    </reaction>
</comment>
<evidence type="ECO:0000256" key="13">
    <source>
        <dbReference type="SAM" id="Coils"/>
    </source>
</evidence>
<protein>
    <recommendedName>
        <fullName evidence="10">Mitogen-activated protein kinase kinase kinase dlk-1</fullName>
        <ecNumber evidence="2">2.7.11.25</ecNumber>
    </recommendedName>
    <alternativeName>
        <fullName evidence="12">DAP kinase-like kinase</fullName>
    </alternativeName>
    <alternativeName>
        <fullName evidence="11">Death-associated protein kinase-like kinase</fullName>
    </alternativeName>
</protein>
<dbReference type="GO" id="GO:0004709">
    <property type="term" value="F:MAP kinase kinase kinase activity"/>
    <property type="evidence" value="ECO:0007669"/>
    <property type="project" value="UniProtKB-EC"/>
</dbReference>
<dbReference type="Pfam" id="PF07714">
    <property type="entry name" value="PK_Tyr_Ser-Thr"/>
    <property type="match status" value="1"/>
</dbReference>
<evidence type="ECO:0000259" key="15">
    <source>
        <dbReference type="PROSITE" id="PS50011"/>
    </source>
</evidence>
<keyword evidence="4" id="KW-0808">Transferase</keyword>
<comment type="catalytic activity">
    <reaction evidence="9">
        <text>L-seryl-[protein] + ATP = O-phospho-L-seryl-[protein] + ADP + H(+)</text>
        <dbReference type="Rhea" id="RHEA:17989"/>
        <dbReference type="Rhea" id="RHEA-COMP:9863"/>
        <dbReference type="Rhea" id="RHEA-COMP:11604"/>
        <dbReference type="ChEBI" id="CHEBI:15378"/>
        <dbReference type="ChEBI" id="CHEBI:29999"/>
        <dbReference type="ChEBI" id="CHEBI:30616"/>
        <dbReference type="ChEBI" id="CHEBI:83421"/>
        <dbReference type="ChEBI" id="CHEBI:456216"/>
        <dbReference type="EC" id="2.7.11.25"/>
    </reaction>
</comment>
<dbReference type="PROSITE" id="PS00108">
    <property type="entry name" value="PROTEIN_KINASE_ST"/>
    <property type="match status" value="1"/>
</dbReference>
<accession>A0A232FB58</accession>
<feature type="coiled-coil region" evidence="13">
    <location>
        <begin position="420"/>
        <end position="461"/>
    </location>
</feature>
<dbReference type="STRING" id="543379.A0A232FB58"/>
<keyword evidence="17" id="KW-1185">Reference proteome</keyword>
<dbReference type="Gene3D" id="1.10.510.10">
    <property type="entry name" value="Transferase(Phosphotransferase) domain 1"/>
    <property type="match status" value="1"/>
</dbReference>
<evidence type="ECO:0000256" key="8">
    <source>
        <dbReference type="ARBA" id="ARBA00047559"/>
    </source>
</evidence>
<keyword evidence="6" id="KW-0418">Kinase</keyword>
<dbReference type="FunFam" id="1.10.510.10:FF:000087">
    <property type="entry name" value="Mitogen-activated protein kinase kinase kinase 12"/>
    <property type="match status" value="1"/>
</dbReference>
<evidence type="ECO:0000256" key="1">
    <source>
        <dbReference type="ARBA" id="ARBA00006529"/>
    </source>
</evidence>
<dbReference type="InterPro" id="IPR051681">
    <property type="entry name" value="Ser/Thr_Kinases-Pseudokinases"/>
</dbReference>
<comment type="caution">
    <text evidence="16">The sequence shown here is derived from an EMBL/GenBank/DDBJ whole genome shotgun (WGS) entry which is preliminary data.</text>
</comment>
<dbReference type="PROSITE" id="PS50011">
    <property type="entry name" value="PROTEIN_KINASE_DOM"/>
    <property type="match status" value="1"/>
</dbReference>
<dbReference type="InterPro" id="IPR000719">
    <property type="entry name" value="Prot_kinase_dom"/>
</dbReference>
<gene>
    <name evidence="16" type="ORF">TSAR_011522</name>
</gene>
<evidence type="ECO:0000256" key="9">
    <source>
        <dbReference type="ARBA" id="ARBA00048329"/>
    </source>
</evidence>